<evidence type="ECO:0000313" key="2">
    <source>
        <dbReference type="EMBL" id="OYQ30875.1"/>
    </source>
</evidence>
<keyword evidence="3" id="KW-1185">Reference proteome</keyword>
<organism evidence="2 3">
    <name type="scientific">Sandarakinorhabdus cyanobacteriorum</name>
    <dbReference type="NCBI Taxonomy" id="1981098"/>
    <lineage>
        <taxon>Bacteria</taxon>
        <taxon>Pseudomonadati</taxon>
        <taxon>Pseudomonadota</taxon>
        <taxon>Alphaproteobacteria</taxon>
        <taxon>Sphingomonadales</taxon>
        <taxon>Sphingosinicellaceae</taxon>
        <taxon>Sandarakinorhabdus</taxon>
    </lineage>
</organism>
<gene>
    <name evidence="2" type="ORF">CHU93_05920</name>
</gene>
<dbReference type="Gene3D" id="2.30.30.40">
    <property type="entry name" value="SH3 Domains"/>
    <property type="match status" value="1"/>
</dbReference>
<dbReference type="Proteomes" id="UP000216991">
    <property type="component" value="Unassembled WGS sequence"/>
</dbReference>
<dbReference type="AlphaFoldDB" id="A0A255YQH7"/>
<keyword evidence="1" id="KW-0732">Signal</keyword>
<protein>
    <recommendedName>
        <fullName evidence="4">SH3b domain-containing protein</fullName>
    </recommendedName>
</protein>
<evidence type="ECO:0008006" key="4">
    <source>
        <dbReference type="Google" id="ProtNLM"/>
    </source>
</evidence>
<dbReference type="InterPro" id="IPR010466">
    <property type="entry name" value="DUF1058"/>
</dbReference>
<reference evidence="2 3" key="1">
    <citation type="submission" date="2017-07" db="EMBL/GenBank/DDBJ databases">
        <title>Sandarakinorhabdus cyanobacteriorum sp. nov., a novel bacterium isolated from cyanobacterial aggregates in a eutrophic lake.</title>
        <authorList>
            <person name="Cai H."/>
        </authorList>
    </citation>
    <scope>NUCLEOTIDE SEQUENCE [LARGE SCALE GENOMIC DNA]</scope>
    <source>
        <strain evidence="2 3">TH057</strain>
    </source>
</reference>
<accession>A0A255YQH7</accession>
<dbReference type="OrthoDB" id="9810773at2"/>
<dbReference type="RefSeq" id="WP_094473199.1">
    <property type="nucleotide sequence ID" value="NZ_NOXT01000097.1"/>
</dbReference>
<name>A0A255YQH7_9SPHN</name>
<evidence type="ECO:0000256" key="1">
    <source>
        <dbReference type="SAM" id="SignalP"/>
    </source>
</evidence>
<feature type="chain" id="PRO_5012197552" description="SH3b domain-containing protein" evidence="1">
    <location>
        <begin position="26"/>
        <end position="171"/>
    </location>
</feature>
<dbReference type="Pfam" id="PF06347">
    <property type="entry name" value="SH3_4"/>
    <property type="match status" value="2"/>
</dbReference>
<proteinExistence type="predicted"/>
<feature type="signal peptide" evidence="1">
    <location>
        <begin position="1"/>
        <end position="25"/>
    </location>
</feature>
<comment type="caution">
    <text evidence="2">The sequence shown here is derived from an EMBL/GenBank/DDBJ whole genome shotgun (WGS) entry which is preliminary data.</text>
</comment>
<sequence>MKRLLSRLFLLPLGLIAATAPTALAATEFADGTTDLPKPRFVSTKSNSAMMRTGPGERFPIKWEYKRAGLPVEVLQEYEIWRKVRDPAGEIGWMNKALLTSQRTAIITGQTRLLYVSPDVKSRIAWRIAPGAVVLVTLCEDLWCRVSKDGKSGYILRSEMWGTYKREKIEG</sequence>
<evidence type="ECO:0000313" key="3">
    <source>
        <dbReference type="Proteomes" id="UP000216991"/>
    </source>
</evidence>
<dbReference type="EMBL" id="NOXT01000097">
    <property type="protein sequence ID" value="OYQ30875.1"/>
    <property type="molecule type" value="Genomic_DNA"/>
</dbReference>